<keyword evidence="4" id="KW-0548">Nucleotidyltransferase</keyword>
<dbReference type="RefSeq" id="WP_223908326.1">
    <property type="nucleotide sequence ID" value="NZ_AP025017.1"/>
</dbReference>
<keyword evidence="5" id="KW-0479">Metal-binding</keyword>
<evidence type="ECO:0000256" key="4">
    <source>
        <dbReference type="ARBA" id="ARBA00022695"/>
    </source>
</evidence>
<evidence type="ECO:0000256" key="5">
    <source>
        <dbReference type="ARBA" id="ARBA00022723"/>
    </source>
</evidence>
<gene>
    <name evidence="11" type="ORF">MANAM107_22130</name>
</gene>
<dbReference type="Proteomes" id="UP000824496">
    <property type="component" value="Chromosome"/>
</dbReference>
<protein>
    <recommendedName>
        <fullName evidence="10">HTH cro/C1-type domain-containing protein</fullName>
    </recommendedName>
</protein>
<dbReference type="PROSITE" id="PS50943">
    <property type="entry name" value="HTH_CROC1"/>
    <property type="match status" value="1"/>
</dbReference>
<organism evidence="11 12">
    <name type="scientific">Actinomyces capricornis</name>
    <dbReference type="NCBI Taxonomy" id="2755559"/>
    <lineage>
        <taxon>Bacteria</taxon>
        <taxon>Bacillati</taxon>
        <taxon>Actinomycetota</taxon>
        <taxon>Actinomycetes</taxon>
        <taxon>Actinomycetales</taxon>
        <taxon>Actinomycetaceae</taxon>
        <taxon>Actinomyces</taxon>
    </lineage>
</organism>
<dbReference type="InterPro" id="IPR002934">
    <property type="entry name" value="Polymerase_NTP_transf_dom"/>
</dbReference>
<comment type="cofactor">
    <cofactor evidence="1">
        <name>Mg(2+)</name>
        <dbReference type="ChEBI" id="CHEBI:18420"/>
    </cofactor>
</comment>
<name>A0ABM7UE15_9ACTO</name>
<dbReference type="CDD" id="cd05403">
    <property type="entry name" value="NT_KNTase_like"/>
    <property type="match status" value="1"/>
</dbReference>
<dbReference type="SUPFAM" id="SSF47413">
    <property type="entry name" value="lambda repressor-like DNA-binding domains"/>
    <property type="match status" value="1"/>
</dbReference>
<evidence type="ECO:0000313" key="11">
    <source>
        <dbReference type="EMBL" id="BDA65379.1"/>
    </source>
</evidence>
<evidence type="ECO:0000256" key="3">
    <source>
        <dbReference type="ARBA" id="ARBA00022679"/>
    </source>
</evidence>
<keyword evidence="2" id="KW-1277">Toxin-antitoxin system</keyword>
<evidence type="ECO:0000259" key="10">
    <source>
        <dbReference type="PROSITE" id="PS50943"/>
    </source>
</evidence>
<dbReference type="PANTHER" id="PTHR33571:SF12">
    <property type="entry name" value="BSL3053 PROTEIN"/>
    <property type="match status" value="1"/>
</dbReference>
<proteinExistence type="inferred from homology"/>
<dbReference type="Pfam" id="PF01381">
    <property type="entry name" value="HTH_3"/>
    <property type="match status" value="1"/>
</dbReference>
<evidence type="ECO:0000256" key="8">
    <source>
        <dbReference type="ARBA" id="ARBA00022842"/>
    </source>
</evidence>
<dbReference type="InterPro" id="IPR001387">
    <property type="entry name" value="Cro/C1-type_HTH"/>
</dbReference>
<evidence type="ECO:0000256" key="9">
    <source>
        <dbReference type="ARBA" id="ARBA00038276"/>
    </source>
</evidence>
<dbReference type="Gene3D" id="3.30.460.10">
    <property type="entry name" value="Beta Polymerase, domain 2"/>
    <property type="match status" value="1"/>
</dbReference>
<dbReference type="InterPro" id="IPR052038">
    <property type="entry name" value="Type-VII_TA_antitoxin"/>
</dbReference>
<dbReference type="EMBL" id="AP025017">
    <property type="protein sequence ID" value="BDA65379.1"/>
    <property type="molecule type" value="Genomic_DNA"/>
</dbReference>
<evidence type="ECO:0000256" key="6">
    <source>
        <dbReference type="ARBA" id="ARBA00022741"/>
    </source>
</evidence>
<keyword evidence="7" id="KW-0067">ATP-binding</keyword>
<keyword evidence="6" id="KW-0547">Nucleotide-binding</keyword>
<evidence type="ECO:0000256" key="1">
    <source>
        <dbReference type="ARBA" id="ARBA00001946"/>
    </source>
</evidence>
<evidence type="ECO:0000256" key="7">
    <source>
        <dbReference type="ARBA" id="ARBA00022840"/>
    </source>
</evidence>
<dbReference type="PANTHER" id="PTHR33571">
    <property type="entry name" value="SSL8005 PROTEIN"/>
    <property type="match status" value="1"/>
</dbReference>
<keyword evidence="3" id="KW-0808">Transferase</keyword>
<dbReference type="Gene3D" id="1.10.260.40">
    <property type="entry name" value="lambda repressor-like DNA-binding domains"/>
    <property type="match status" value="1"/>
</dbReference>
<dbReference type="SMART" id="SM00530">
    <property type="entry name" value="HTH_XRE"/>
    <property type="match status" value="1"/>
</dbReference>
<dbReference type="InterPro" id="IPR010982">
    <property type="entry name" value="Lambda_DNA-bd_dom_sf"/>
</dbReference>
<feature type="domain" description="HTH cro/C1-type" evidence="10">
    <location>
        <begin position="10"/>
        <end position="64"/>
    </location>
</feature>
<keyword evidence="8" id="KW-0460">Magnesium</keyword>
<comment type="similarity">
    <text evidence="9">Belongs to the MntA antitoxin family.</text>
</comment>
<evidence type="ECO:0000256" key="2">
    <source>
        <dbReference type="ARBA" id="ARBA00022649"/>
    </source>
</evidence>
<dbReference type="Pfam" id="PF01909">
    <property type="entry name" value="NTP_transf_2"/>
    <property type="match status" value="1"/>
</dbReference>
<dbReference type="SUPFAM" id="SSF81301">
    <property type="entry name" value="Nucleotidyltransferase"/>
    <property type="match status" value="1"/>
</dbReference>
<dbReference type="CDD" id="cd00093">
    <property type="entry name" value="HTH_XRE"/>
    <property type="match status" value="1"/>
</dbReference>
<keyword evidence="12" id="KW-1185">Reference proteome</keyword>
<evidence type="ECO:0000313" key="12">
    <source>
        <dbReference type="Proteomes" id="UP000824496"/>
    </source>
</evidence>
<reference evidence="11 12" key="1">
    <citation type="submission" date="2021-08" db="EMBL/GenBank/DDBJ databases">
        <title>Whole genome sequence of novel Actinomyces species strain MAS-1.</title>
        <authorList>
            <person name="Saito M."/>
            <person name="Kuwahara N."/>
            <person name="Takizawa T."/>
            <person name="Gotouda H."/>
            <person name="Ochiai T."/>
        </authorList>
    </citation>
    <scope>NUCLEOTIDE SEQUENCE [LARGE SCALE GENOMIC DNA]</scope>
    <source>
        <strain evidence="11 12">MAS-1</strain>
    </source>
</reference>
<sequence>MGPRSEADRLRFRRTAAGMTQRELAAASGVKQSLIASVESGARQPSSNVRARLDHALKIRPSVLLKHARHEVKARAAQSGCSDMRVFGSIAEGTDDPDSDVDLLIRFPADADIVDLLHLQEDLSDLLTVPVDVVSDRSTSPSLNSATARAIPL</sequence>
<accession>A0ABM7UE15</accession>
<dbReference type="InterPro" id="IPR043519">
    <property type="entry name" value="NT_sf"/>
</dbReference>